<dbReference type="Pfam" id="PF06995">
    <property type="entry name" value="Phage_P2_GpU"/>
    <property type="match status" value="1"/>
</dbReference>
<comment type="caution">
    <text evidence="1">The sequence shown here is derived from an EMBL/GenBank/DDBJ whole genome shotgun (WGS) entry which is preliminary data.</text>
</comment>
<gene>
    <name evidence="1" type="ORF">DI603_15130</name>
</gene>
<protein>
    <submittedName>
        <fullName evidence="1">Oxidoreductase</fullName>
    </submittedName>
</protein>
<organism evidence="1 2">
    <name type="scientific">Roseateles depolymerans</name>
    <dbReference type="NCBI Taxonomy" id="76731"/>
    <lineage>
        <taxon>Bacteria</taxon>
        <taxon>Pseudomonadati</taxon>
        <taxon>Pseudomonadota</taxon>
        <taxon>Betaproteobacteria</taxon>
        <taxon>Burkholderiales</taxon>
        <taxon>Sphaerotilaceae</taxon>
        <taxon>Roseateles</taxon>
    </lineage>
</organism>
<dbReference type="AlphaFoldDB" id="A0A2W5DF00"/>
<dbReference type="EMBL" id="QFOD01000014">
    <property type="protein sequence ID" value="PZP30455.1"/>
    <property type="molecule type" value="Genomic_DNA"/>
</dbReference>
<name>A0A2W5DF00_9BURK</name>
<evidence type="ECO:0000313" key="2">
    <source>
        <dbReference type="Proteomes" id="UP000249633"/>
    </source>
</evidence>
<dbReference type="Proteomes" id="UP000249633">
    <property type="component" value="Unassembled WGS sequence"/>
</dbReference>
<dbReference type="InterPro" id="IPR009734">
    <property type="entry name" value="Myoviridae_GpU"/>
</dbReference>
<sequence>MMMGYGQFVFSLSTLAYQDLQRQTAWRHPSNSRVGARPARQFVGPGDDGITLSGVLAPEFAGDVVSLGKLREMGDSGLAWPLVTGTGEVLGAFVIESLNETRTMLMDNGAARRIEFQLQLARVDEQRTDSIGTDSP</sequence>
<reference evidence="1 2" key="1">
    <citation type="submission" date="2017-08" db="EMBL/GenBank/DDBJ databases">
        <title>Infants hospitalized years apart are colonized by the same room-sourced microbial strains.</title>
        <authorList>
            <person name="Brooks B."/>
            <person name="Olm M.R."/>
            <person name="Firek B.A."/>
            <person name="Baker R."/>
            <person name="Thomas B.C."/>
            <person name="Morowitz M.J."/>
            <person name="Banfield J.F."/>
        </authorList>
    </citation>
    <scope>NUCLEOTIDE SEQUENCE [LARGE SCALE GENOMIC DNA]</scope>
    <source>
        <strain evidence="1">S2_012_000_R2_81</strain>
    </source>
</reference>
<dbReference type="InterPro" id="IPR016912">
    <property type="entry name" value="Phage_P2_GpU"/>
</dbReference>
<proteinExistence type="predicted"/>
<evidence type="ECO:0000313" key="1">
    <source>
        <dbReference type="EMBL" id="PZP30455.1"/>
    </source>
</evidence>
<dbReference type="PIRSF" id="PIRSF029208">
    <property type="entry name" value="Phage_tail_GPU"/>
    <property type="match status" value="1"/>
</dbReference>
<accession>A0A2W5DF00</accession>